<accession>A0ACA9K357</accession>
<evidence type="ECO:0000313" key="1">
    <source>
        <dbReference type="EMBL" id="CAG8448913.1"/>
    </source>
</evidence>
<evidence type="ECO:0000313" key="2">
    <source>
        <dbReference type="Proteomes" id="UP000789366"/>
    </source>
</evidence>
<protein>
    <submittedName>
        <fullName evidence="1">13605_t:CDS:1</fullName>
    </submittedName>
</protein>
<sequence length="352" mass="39820">MSELIQLNNLVTDSVIVSNSLSLDNEITINVPFPPKINPCDLITMLPDGNVPTRTPNAFIIYRKALIEAVRAEGHNLPMSSISSIASKQWYKEPENVKSEYKRLAIEAFNYSNTIIKSNSISRRRKNERWNTITFNNNSMTSRKDPKRPKKLSKNSKVQSSSRRNSTTPENVLQNTTNDIVNDNINLNTTNVNDTINDEHAFTSTNNNIIVNIIGNINDTNNPLLTTDENLLSLPADWDEYSYQSPEIVSISNNDCLLEDNIDAMLSPISSFNNQNFSDSFVNTQQILTEVPHQNIWLVGNDINNGPYYYDTNLTSQFDKNVNDGFLVLPEFPYIDTGKLCLDTIKNYNIAI</sequence>
<dbReference type="EMBL" id="CAJVPW010000285">
    <property type="protein sequence ID" value="CAG8448913.1"/>
    <property type="molecule type" value="Genomic_DNA"/>
</dbReference>
<organism evidence="1 2">
    <name type="scientific">Cetraspora pellucida</name>
    <dbReference type="NCBI Taxonomy" id="1433469"/>
    <lineage>
        <taxon>Eukaryota</taxon>
        <taxon>Fungi</taxon>
        <taxon>Fungi incertae sedis</taxon>
        <taxon>Mucoromycota</taxon>
        <taxon>Glomeromycotina</taxon>
        <taxon>Glomeromycetes</taxon>
        <taxon>Diversisporales</taxon>
        <taxon>Gigasporaceae</taxon>
        <taxon>Cetraspora</taxon>
    </lineage>
</organism>
<keyword evidence="2" id="KW-1185">Reference proteome</keyword>
<reference evidence="1" key="1">
    <citation type="submission" date="2021-06" db="EMBL/GenBank/DDBJ databases">
        <authorList>
            <person name="Kallberg Y."/>
            <person name="Tangrot J."/>
            <person name="Rosling A."/>
        </authorList>
    </citation>
    <scope>NUCLEOTIDE SEQUENCE</scope>
    <source>
        <strain evidence="1">28 12/20/2015</strain>
    </source>
</reference>
<gene>
    <name evidence="1" type="ORF">SPELUC_LOCUS680</name>
</gene>
<dbReference type="Proteomes" id="UP000789366">
    <property type="component" value="Unassembled WGS sequence"/>
</dbReference>
<name>A0ACA9K357_9GLOM</name>
<proteinExistence type="predicted"/>
<comment type="caution">
    <text evidence="1">The sequence shown here is derived from an EMBL/GenBank/DDBJ whole genome shotgun (WGS) entry which is preliminary data.</text>
</comment>